<dbReference type="OrthoDB" id="5953216at2"/>
<evidence type="ECO:0000313" key="4">
    <source>
        <dbReference type="Proteomes" id="UP000289784"/>
    </source>
</evidence>
<keyword evidence="4" id="KW-1185">Reference proteome</keyword>
<reference evidence="3 4" key="1">
    <citation type="submission" date="2019-01" db="EMBL/GenBank/DDBJ databases">
        <title>Pseudoxanthomonas composti sp. nov., isolated from compost.</title>
        <authorList>
            <person name="Yang G."/>
        </authorList>
    </citation>
    <scope>NUCLEOTIDE SEQUENCE [LARGE SCALE GENOMIC DNA]</scope>
    <source>
        <strain evidence="3 4">GSS15</strain>
    </source>
</reference>
<name>A0A4Q1JVF6_9GAMM</name>
<evidence type="ECO:0000313" key="3">
    <source>
        <dbReference type="EMBL" id="RXR06146.1"/>
    </source>
</evidence>
<evidence type="ECO:0000256" key="2">
    <source>
        <dbReference type="SAM" id="SignalP"/>
    </source>
</evidence>
<gene>
    <name evidence="3" type="ORF">EPA99_09955</name>
</gene>
<organism evidence="3 4">
    <name type="scientific">Pseudoxanthomonas composti</name>
    <dbReference type="NCBI Taxonomy" id="2137479"/>
    <lineage>
        <taxon>Bacteria</taxon>
        <taxon>Pseudomonadati</taxon>
        <taxon>Pseudomonadota</taxon>
        <taxon>Gammaproteobacteria</taxon>
        <taxon>Lysobacterales</taxon>
        <taxon>Lysobacteraceae</taxon>
        <taxon>Pseudoxanthomonas</taxon>
    </lineage>
</organism>
<sequence length="190" mass="20708">MKRVIPVFAVSALLLGTAGHAQGAEITMGYAQPNVLPVLVSFDRQGEVASVVPSERLTPAVQDQLERNLRESMEAVATTQDRKASQLMVRMTFQATQRVDGDYDGRFVYLDATPVPPGAWAWRRAGTRYALVDDAPTNDIATRPGQRRSGVVLVNGKQQEPVTPRVRESAPPRSDRGAPVPNAMRSSRDG</sequence>
<evidence type="ECO:0000256" key="1">
    <source>
        <dbReference type="SAM" id="MobiDB-lite"/>
    </source>
</evidence>
<feature type="chain" id="PRO_5020416091" evidence="2">
    <location>
        <begin position="24"/>
        <end position="190"/>
    </location>
</feature>
<protein>
    <submittedName>
        <fullName evidence="3">Uncharacterized protein</fullName>
    </submittedName>
</protein>
<dbReference type="AlphaFoldDB" id="A0A4Q1JVF6"/>
<keyword evidence="2" id="KW-0732">Signal</keyword>
<dbReference type="EMBL" id="SAWZ01000004">
    <property type="protein sequence ID" value="RXR06146.1"/>
    <property type="molecule type" value="Genomic_DNA"/>
</dbReference>
<accession>A0A4Q1JVF6</accession>
<feature type="compositionally biased region" description="Basic and acidic residues" evidence="1">
    <location>
        <begin position="165"/>
        <end position="176"/>
    </location>
</feature>
<feature type="region of interest" description="Disordered" evidence="1">
    <location>
        <begin position="140"/>
        <end position="190"/>
    </location>
</feature>
<dbReference type="Proteomes" id="UP000289784">
    <property type="component" value="Unassembled WGS sequence"/>
</dbReference>
<comment type="caution">
    <text evidence="3">The sequence shown here is derived from an EMBL/GenBank/DDBJ whole genome shotgun (WGS) entry which is preliminary data.</text>
</comment>
<proteinExistence type="predicted"/>
<dbReference type="RefSeq" id="WP_129471057.1">
    <property type="nucleotide sequence ID" value="NZ_SAWZ01000004.1"/>
</dbReference>
<feature type="signal peptide" evidence="2">
    <location>
        <begin position="1"/>
        <end position="23"/>
    </location>
</feature>